<keyword evidence="3" id="KW-0067">ATP-binding</keyword>
<evidence type="ECO:0000313" key="6">
    <source>
        <dbReference type="Proteomes" id="UP000563426"/>
    </source>
</evidence>
<protein>
    <submittedName>
        <fullName evidence="5">Asparagine synthetase B</fullName>
    </submittedName>
</protein>
<feature type="domain" description="Glutamine amidotransferase type-2" evidence="4">
    <location>
        <begin position="1"/>
        <end position="206"/>
    </location>
</feature>
<dbReference type="RefSeq" id="WP_120526151.1">
    <property type="nucleotide sequence ID" value="NZ_JABFJV010000112.1"/>
</dbReference>
<dbReference type="GO" id="GO:0004066">
    <property type="term" value="F:asparagine synthase (glutamine-hydrolyzing) activity"/>
    <property type="evidence" value="ECO:0007669"/>
    <property type="project" value="InterPro"/>
</dbReference>
<dbReference type="InterPro" id="IPR029055">
    <property type="entry name" value="Ntn_hydrolases_N"/>
</dbReference>
<dbReference type="SUPFAM" id="SSF52402">
    <property type="entry name" value="Adenine nucleotide alpha hydrolases-like"/>
    <property type="match status" value="1"/>
</dbReference>
<accession>A0A3A8I470</accession>
<dbReference type="EMBL" id="JABFJV010000112">
    <property type="protein sequence ID" value="NOK35485.1"/>
    <property type="molecule type" value="Genomic_DNA"/>
</dbReference>
<dbReference type="CDD" id="cd01991">
    <property type="entry name" value="Asn_synthase_B_C"/>
    <property type="match status" value="1"/>
</dbReference>
<dbReference type="PANTHER" id="PTHR11772">
    <property type="entry name" value="ASPARAGINE SYNTHETASE"/>
    <property type="match status" value="1"/>
</dbReference>
<reference evidence="5 6" key="1">
    <citation type="submission" date="2020-05" db="EMBL/GenBank/DDBJ databases">
        <authorList>
            <person name="Whitworth D."/>
        </authorList>
    </citation>
    <scope>NUCLEOTIDE SEQUENCE [LARGE SCALE GENOMIC DNA]</scope>
    <source>
        <strain evidence="5 6">AB043B</strain>
    </source>
</reference>
<dbReference type="GO" id="GO:0006529">
    <property type="term" value="P:asparagine biosynthetic process"/>
    <property type="evidence" value="ECO:0007669"/>
    <property type="project" value="InterPro"/>
</dbReference>
<name>A0A3A8I470_9BACT</name>
<evidence type="ECO:0000259" key="4">
    <source>
        <dbReference type="PROSITE" id="PS51278"/>
    </source>
</evidence>
<dbReference type="Gene3D" id="3.40.50.620">
    <property type="entry name" value="HUPs"/>
    <property type="match status" value="1"/>
</dbReference>
<evidence type="ECO:0000313" key="5">
    <source>
        <dbReference type="EMBL" id="NOK35485.1"/>
    </source>
</evidence>
<dbReference type="InterPro" id="IPR014729">
    <property type="entry name" value="Rossmann-like_a/b/a_fold"/>
</dbReference>
<dbReference type="Pfam" id="PF13537">
    <property type="entry name" value="GATase_7"/>
    <property type="match status" value="1"/>
</dbReference>
<dbReference type="PANTHER" id="PTHR11772:SF2">
    <property type="entry name" value="ASPARAGINE SYNTHETASE [GLUTAMINE-HYDROLYZING]"/>
    <property type="match status" value="1"/>
</dbReference>
<dbReference type="InterPro" id="IPR001962">
    <property type="entry name" value="Asn_synthase"/>
</dbReference>
<keyword evidence="2" id="KW-0547">Nucleotide-binding</keyword>
<evidence type="ECO:0000256" key="3">
    <source>
        <dbReference type="ARBA" id="ARBA00022840"/>
    </source>
</evidence>
<comment type="caution">
    <text evidence="5">The sequence shown here is derived from an EMBL/GenBank/DDBJ whole genome shotgun (WGS) entry which is preliminary data.</text>
</comment>
<gene>
    <name evidence="5" type="ORF">HMI49_19965</name>
</gene>
<dbReference type="InterPro" id="IPR017932">
    <property type="entry name" value="GATase_2_dom"/>
</dbReference>
<sequence>MKTSIPSFVATIGSPREPALLEMAGQLSPHARGGKGCAFGVLQVGFNAGAVGDSFEEHIKDFGEHVIVWSGELLNRRELAYLLMARKPSLAQASDIELIHELVVRLGLEALQLVEGRFALLLWDKRREKVVAARDALGLMPLMFCSIAGGVAFTTEVKAFRSGAVGPLVLKPLAAFDSSAELPDDFSMFENVHKVAPGGWVEFSVTGVRTGGGRYFRIARPGSLAGSVEAVSASLKHLLEQSLDECTQGLGESGTLGVSLSGGLDSSVVASLAVRRRSGTRTFSVGTELANEFPEARVAARFAGSEHSEHEAPASSIPHGIVNAIFYNELFDALSAEIAAPLYLLYRSIEGRADLLLTGYGADLLFAGVCPPEVGPDQANEYLFGLVSRTLWTGEFSPFLASRFGLLVRNPYWNSRLMAFALSVPGQMKLQGKEVKKVLRDLAFREGWLPHEVAYRTKIGVHEGSGANAIFARYLGLSNVRDYRAKDRFVYAAFRELFIGNREVEELDLERLRKEACG</sequence>
<evidence type="ECO:0000256" key="2">
    <source>
        <dbReference type="ARBA" id="ARBA00022741"/>
    </source>
</evidence>
<dbReference type="InterPro" id="IPR050795">
    <property type="entry name" value="Asn_Synthetase"/>
</dbReference>
<dbReference type="Pfam" id="PF00733">
    <property type="entry name" value="Asn_synthase"/>
    <property type="match status" value="2"/>
</dbReference>
<keyword evidence="6" id="KW-1185">Reference proteome</keyword>
<dbReference type="Proteomes" id="UP000563426">
    <property type="component" value="Unassembled WGS sequence"/>
</dbReference>
<organism evidence="5 6">
    <name type="scientific">Corallococcus exercitus</name>
    <dbReference type="NCBI Taxonomy" id="2316736"/>
    <lineage>
        <taxon>Bacteria</taxon>
        <taxon>Pseudomonadati</taxon>
        <taxon>Myxococcota</taxon>
        <taxon>Myxococcia</taxon>
        <taxon>Myxococcales</taxon>
        <taxon>Cystobacterineae</taxon>
        <taxon>Myxococcaceae</taxon>
        <taxon>Corallococcus</taxon>
    </lineage>
</organism>
<proteinExistence type="predicted"/>
<dbReference type="Gene3D" id="3.60.20.10">
    <property type="entry name" value="Glutamine Phosphoribosylpyrophosphate, subunit 1, domain 1"/>
    <property type="match status" value="1"/>
</dbReference>
<dbReference type="GO" id="GO:0005524">
    <property type="term" value="F:ATP binding"/>
    <property type="evidence" value="ECO:0007669"/>
    <property type="project" value="UniProtKB-KW"/>
</dbReference>
<dbReference type="SUPFAM" id="SSF56235">
    <property type="entry name" value="N-terminal nucleophile aminohydrolases (Ntn hydrolases)"/>
    <property type="match status" value="1"/>
</dbReference>
<dbReference type="PROSITE" id="PS51278">
    <property type="entry name" value="GATASE_TYPE_2"/>
    <property type="match status" value="1"/>
</dbReference>
<dbReference type="GO" id="GO:0005829">
    <property type="term" value="C:cytosol"/>
    <property type="evidence" value="ECO:0007669"/>
    <property type="project" value="TreeGrafter"/>
</dbReference>
<evidence type="ECO:0000256" key="1">
    <source>
        <dbReference type="ARBA" id="ARBA00022598"/>
    </source>
</evidence>
<keyword evidence="1" id="KW-0436">Ligase</keyword>
<dbReference type="AlphaFoldDB" id="A0A3A8I470"/>